<keyword evidence="3" id="KW-0238">DNA-binding</keyword>
<dbReference type="InterPro" id="IPR000055">
    <property type="entry name" value="Restrct_endonuc_typeI_TRD"/>
</dbReference>
<evidence type="ECO:0000313" key="6">
    <source>
        <dbReference type="Proteomes" id="UP000035900"/>
    </source>
</evidence>
<evidence type="ECO:0000256" key="3">
    <source>
        <dbReference type="ARBA" id="ARBA00023125"/>
    </source>
</evidence>
<proteinExistence type="inferred from homology"/>
<dbReference type="RefSeq" id="WP_048499204.1">
    <property type="nucleotide sequence ID" value="NZ_LFNG01000007.1"/>
</dbReference>
<dbReference type="OrthoDB" id="9816225at2"/>
<name>A0A0J7J059_9FLAO</name>
<dbReference type="Gene3D" id="3.90.220.20">
    <property type="entry name" value="DNA methylase specificity domains"/>
    <property type="match status" value="2"/>
</dbReference>
<dbReference type="STRING" id="1304281.ACM44_06385"/>
<sequence>MSDKDKSVKKSPNLRFPEYQNSWETLKLRDISEKVNEKNTNNDLDLVFSNSAVQGIVLQNDYFEKSIANRNNLQGYYIVKPQDFVYNPRISANAEVGAMNINNTFKTGLVSPLYTVFRIKSAKITPQFLEIYFKSKHWHSHMREIANYGARDDRMNIKNDDFYNMDLQVPQNDEQIKIISFLSKIIFRIETQKKTIQNLESLMNGVRAKIFNDNDLFLGNKKLQEIGTFFSGGTPLTSNKNYYEGTIPFIKSGEINSQSTEQFISLEGLKNSSAKLVEKGDVLIALYGATSGEVGVSKISGAINQAILCIRTEYNPVFIVNYLKFKKEEILKTFLQGGQGNLSADIIKSISIPIPEGEKQKLIVQLFSNLEKKLEIETQILGKLNLQKKFFLQNLFV</sequence>
<dbReference type="PATRIC" id="fig|1304281.5.peg.1371"/>
<organism evidence="5 6">
    <name type="scientific">Chryseobacterium koreense CCUG 49689</name>
    <dbReference type="NCBI Taxonomy" id="1304281"/>
    <lineage>
        <taxon>Bacteria</taxon>
        <taxon>Pseudomonadati</taxon>
        <taxon>Bacteroidota</taxon>
        <taxon>Flavobacteriia</taxon>
        <taxon>Flavobacteriales</taxon>
        <taxon>Weeksellaceae</taxon>
        <taxon>Chryseobacterium group</taxon>
        <taxon>Chryseobacterium</taxon>
    </lineage>
</organism>
<dbReference type="AlphaFoldDB" id="A0A0J7J059"/>
<comment type="caution">
    <text evidence="5">The sequence shown here is derived from an EMBL/GenBank/DDBJ whole genome shotgun (WGS) entry which is preliminary data.</text>
</comment>
<dbReference type="Pfam" id="PF01420">
    <property type="entry name" value="Methylase_S"/>
    <property type="match status" value="1"/>
</dbReference>
<evidence type="ECO:0000256" key="1">
    <source>
        <dbReference type="ARBA" id="ARBA00010923"/>
    </source>
</evidence>
<feature type="domain" description="Type I restriction modification DNA specificity" evidence="4">
    <location>
        <begin position="221"/>
        <end position="385"/>
    </location>
</feature>
<dbReference type="PANTHER" id="PTHR30408">
    <property type="entry name" value="TYPE-1 RESTRICTION ENZYME ECOKI SPECIFICITY PROTEIN"/>
    <property type="match status" value="1"/>
</dbReference>
<dbReference type="InterPro" id="IPR044946">
    <property type="entry name" value="Restrct_endonuc_typeI_TRD_sf"/>
</dbReference>
<protein>
    <recommendedName>
        <fullName evidence="4">Type I restriction modification DNA specificity domain-containing protein</fullName>
    </recommendedName>
</protein>
<dbReference type="InterPro" id="IPR052021">
    <property type="entry name" value="Type-I_RS_S_subunit"/>
</dbReference>
<dbReference type="PANTHER" id="PTHR30408:SF12">
    <property type="entry name" value="TYPE I RESTRICTION ENZYME MJAVIII SPECIFICITY SUBUNIT"/>
    <property type="match status" value="1"/>
</dbReference>
<evidence type="ECO:0000256" key="2">
    <source>
        <dbReference type="ARBA" id="ARBA00022747"/>
    </source>
</evidence>
<dbReference type="GO" id="GO:0009307">
    <property type="term" value="P:DNA restriction-modification system"/>
    <property type="evidence" value="ECO:0007669"/>
    <property type="project" value="UniProtKB-KW"/>
</dbReference>
<dbReference type="GO" id="GO:0003677">
    <property type="term" value="F:DNA binding"/>
    <property type="evidence" value="ECO:0007669"/>
    <property type="project" value="UniProtKB-KW"/>
</dbReference>
<dbReference type="EMBL" id="LFNG01000007">
    <property type="protein sequence ID" value="KMQ71456.1"/>
    <property type="molecule type" value="Genomic_DNA"/>
</dbReference>
<dbReference type="Proteomes" id="UP000035900">
    <property type="component" value="Unassembled WGS sequence"/>
</dbReference>
<keyword evidence="6" id="KW-1185">Reference proteome</keyword>
<keyword evidence="2" id="KW-0680">Restriction system</keyword>
<reference evidence="5 6" key="1">
    <citation type="journal article" date="2004" name="Int. J. Syst. Evol. Microbiol.">
        <title>Kaistella koreensis gen. nov., sp. nov., a novel member of the Chryseobacterium-Bergeyella-Riemerella branch.</title>
        <authorList>
            <person name="Kim M.K."/>
            <person name="Im W.T."/>
            <person name="Shin Y.K."/>
            <person name="Lim J.H."/>
            <person name="Kim S.H."/>
            <person name="Lee B.C."/>
            <person name="Park M.Y."/>
            <person name="Lee K.Y."/>
            <person name="Lee S.T."/>
        </authorList>
    </citation>
    <scope>NUCLEOTIDE SEQUENCE [LARGE SCALE GENOMIC DNA]</scope>
    <source>
        <strain evidence="5 6">CCUG 49689</strain>
    </source>
</reference>
<accession>A0A0J7J059</accession>
<gene>
    <name evidence="5" type="ORF">ACM44_06385</name>
</gene>
<dbReference type="CDD" id="cd17515">
    <property type="entry name" value="RMtype1_S_MjaORF132P_Sau1132ORF3780P-TRD1-CR1_like"/>
    <property type="match status" value="1"/>
</dbReference>
<comment type="similarity">
    <text evidence="1">Belongs to the type-I restriction system S methylase family.</text>
</comment>
<evidence type="ECO:0000313" key="5">
    <source>
        <dbReference type="EMBL" id="KMQ71456.1"/>
    </source>
</evidence>
<evidence type="ECO:0000259" key="4">
    <source>
        <dbReference type="Pfam" id="PF01420"/>
    </source>
</evidence>
<dbReference type="SUPFAM" id="SSF116734">
    <property type="entry name" value="DNA methylase specificity domain"/>
    <property type="match status" value="2"/>
</dbReference>